<proteinExistence type="predicted"/>
<sequence length="327" mass="37341">MRVPITSFLQREKVVGNEHLFQKAWNEFQMLDGMKVSEMNDRQKALVLIFTKRTIDKDGKIKRSVHQIAAHTLAFLKVTDSVGTTAKTYKINIIEDIECKLEQTIFPKSEAPFICSIINLDKGFVPLEYHTYKRQYRIYYYKNEFMVSVREPDQPNPPYSSVDYPNDNYAEVYKQVILKAKKLPVATSDTSCPKAVWAAIYALADKVDDHLVAKPNSGVEFNIPIDSILPINKKYSEVPLEGSIGFESVVTTYHIAEAISQWAFRIATDQATENDLDAQSVQCPVFKATCKKVYLDVPKIETRECTNSRSFPSHSLSLIMDEYLNIE</sequence>
<protein>
    <submittedName>
        <fullName evidence="1">Uncharacterized protein</fullName>
    </submittedName>
</protein>
<dbReference type="Proteomes" id="UP000269143">
    <property type="component" value="Segment"/>
</dbReference>
<gene>
    <name evidence="1" type="ORF">CPT_Stubb_017</name>
</gene>
<dbReference type="EMBL" id="MH830339">
    <property type="protein sequence ID" value="AYJ73157.1"/>
    <property type="molecule type" value="Genomic_DNA"/>
</dbReference>
<name>A0A3B8DX25_9CAUD</name>
<keyword evidence="2" id="KW-1185">Reference proteome</keyword>
<evidence type="ECO:0000313" key="2">
    <source>
        <dbReference type="Proteomes" id="UP000269143"/>
    </source>
</evidence>
<organism evidence="1 2">
    <name type="scientific">Proteus phage Stubb</name>
    <dbReference type="NCBI Taxonomy" id="2315597"/>
    <lineage>
        <taxon>Viruses</taxon>
        <taxon>Duplodnaviria</taxon>
        <taxon>Heunggongvirae</taxon>
        <taxon>Uroviricota</taxon>
        <taxon>Caudoviricetes</taxon>
        <taxon>Demerecviridae</taxon>
        <taxon>Novosibvirus</taxon>
        <taxon>Novosibvirus stubb</taxon>
    </lineage>
</organism>
<reference evidence="2" key="1">
    <citation type="submission" date="2018-09" db="EMBL/GenBank/DDBJ databases">
        <title>Complete genome of Proteus mirabilis phage Stubb.</title>
        <authorList>
            <person name="Bourgeois T.A."/>
            <person name="Lessor L."/>
            <person name="O'Leary C.J."/>
            <person name="Liu M."/>
        </authorList>
    </citation>
    <scope>NUCLEOTIDE SEQUENCE [LARGE SCALE GENOMIC DNA]</scope>
</reference>
<accession>A0A3B8DX25</accession>
<evidence type="ECO:0000313" key="1">
    <source>
        <dbReference type="EMBL" id="AYJ73157.1"/>
    </source>
</evidence>